<evidence type="ECO:0000256" key="4">
    <source>
        <dbReference type="ARBA" id="ARBA00022723"/>
    </source>
</evidence>
<evidence type="ECO:0000256" key="6">
    <source>
        <dbReference type="ARBA" id="ARBA00022833"/>
    </source>
</evidence>
<evidence type="ECO:0000256" key="1">
    <source>
        <dbReference type="ARBA" id="ARBA00001947"/>
    </source>
</evidence>
<dbReference type="Pfam" id="PF01431">
    <property type="entry name" value="Peptidase_M13"/>
    <property type="match status" value="1"/>
</dbReference>
<comment type="similarity">
    <text evidence="2">Belongs to the peptidase M13 family.</text>
</comment>
<feature type="domain" description="Peptidase M13 C-terminal" evidence="10">
    <location>
        <begin position="626"/>
        <end position="838"/>
    </location>
</feature>
<protein>
    <submittedName>
        <fullName evidence="12">Zincin</fullName>
    </submittedName>
</protein>
<dbReference type="GO" id="GO:0005886">
    <property type="term" value="C:plasma membrane"/>
    <property type="evidence" value="ECO:0007669"/>
    <property type="project" value="TreeGrafter"/>
</dbReference>
<dbReference type="InterPro" id="IPR042089">
    <property type="entry name" value="Peptidase_M13_dom_2"/>
</dbReference>
<name>A0A316V2N1_9BASI</name>
<keyword evidence="6" id="KW-0862">Zinc</keyword>
<gene>
    <name evidence="12" type="ORF">BDZ90DRAFT_229820</name>
</gene>
<keyword evidence="9" id="KW-1133">Transmembrane helix</keyword>
<dbReference type="AlphaFoldDB" id="A0A316V2N1"/>
<dbReference type="GO" id="GO:0046872">
    <property type="term" value="F:metal ion binding"/>
    <property type="evidence" value="ECO:0007669"/>
    <property type="project" value="UniProtKB-KW"/>
</dbReference>
<dbReference type="PANTHER" id="PTHR11733:SF167">
    <property type="entry name" value="FI17812P1-RELATED"/>
    <property type="match status" value="1"/>
</dbReference>
<dbReference type="EMBL" id="KZ819662">
    <property type="protein sequence ID" value="PWN30821.1"/>
    <property type="molecule type" value="Genomic_DNA"/>
</dbReference>
<dbReference type="OrthoDB" id="6475849at2759"/>
<dbReference type="GO" id="GO:0016485">
    <property type="term" value="P:protein processing"/>
    <property type="evidence" value="ECO:0007669"/>
    <property type="project" value="TreeGrafter"/>
</dbReference>
<feature type="domain" description="Peptidase M13 N-terminal" evidence="11">
    <location>
        <begin position="269"/>
        <end position="565"/>
    </location>
</feature>
<evidence type="ECO:0000256" key="7">
    <source>
        <dbReference type="ARBA" id="ARBA00023049"/>
    </source>
</evidence>
<dbReference type="STRING" id="1569628.A0A316V2N1"/>
<evidence type="ECO:0000256" key="5">
    <source>
        <dbReference type="ARBA" id="ARBA00022801"/>
    </source>
</evidence>
<keyword evidence="4" id="KW-0479">Metal-binding</keyword>
<dbReference type="CDD" id="cd08662">
    <property type="entry name" value="M13"/>
    <property type="match status" value="1"/>
</dbReference>
<evidence type="ECO:0000259" key="10">
    <source>
        <dbReference type="Pfam" id="PF01431"/>
    </source>
</evidence>
<dbReference type="PANTHER" id="PTHR11733">
    <property type="entry name" value="ZINC METALLOPROTEASE FAMILY M13 NEPRILYSIN-RELATED"/>
    <property type="match status" value="1"/>
</dbReference>
<dbReference type="Proteomes" id="UP000245884">
    <property type="component" value="Unassembled WGS sequence"/>
</dbReference>
<dbReference type="InterPro" id="IPR024079">
    <property type="entry name" value="MetalloPept_cat_dom_sf"/>
</dbReference>
<evidence type="ECO:0000313" key="13">
    <source>
        <dbReference type="Proteomes" id="UP000245884"/>
    </source>
</evidence>
<accession>A0A316V2N1</accession>
<comment type="cofactor">
    <cofactor evidence="1">
        <name>Zn(2+)</name>
        <dbReference type="ChEBI" id="CHEBI:29105"/>
    </cofactor>
</comment>
<keyword evidence="7" id="KW-0482">Metalloprotease</keyword>
<evidence type="ECO:0000256" key="9">
    <source>
        <dbReference type="SAM" id="Phobius"/>
    </source>
</evidence>
<evidence type="ECO:0000256" key="2">
    <source>
        <dbReference type="ARBA" id="ARBA00007357"/>
    </source>
</evidence>
<dbReference type="GO" id="GO:0004222">
    <property type="term" value="F:metalloendopeptidase activity"/>
    <property type="evidence" value="ECO:0007669"/>
    <property type="project" value="InterPro"/>
</dbReference>
<keyword evidence="5" id="KW-0378">Hydrolase</keyword>
<dbReference type="SUPFAM" id="SSF55486">
    <property type="entry name" value="Metalloproteases ('zincins'), catalytic domain"/>
    <property type="match status" value="1"/>
</dbReference>
<feature type="region of interest" description="Disordered" evidence="8">
    <location>
        <begin position="49"/>
        <end position="69"/>
    </location>
</feature>
<dbReference type="RefSeq" id="XP_025365433.1">
    <property type="nucleotide sequence ID" value="XM_025505224.1"/>
</dbReference>
<dbReference type="InterPro" id="IPR008753">
    <property type="entry name" value="Peptidase_M13_N"/>
</dbReference>
<proteinExistence type="inferred from homology"/>
<keyword evidence="3" id="KW-0645">Protease</keyword>
<dbReference type="Gene3D" id="3.40.390.10">
    <property type="entry name" value="Collagenase (Catalytic Domain)"/>
    <property type="match status" value="2"/>
</dbReference>
<dbReference type="Pfam" id="PF05649">
    <property type="entry name" value="Peptidase_M13_N"/>
    <property type="match status" value="2"/>
</dbReference>
<organism evidence="12 13">
    <name type="scientific">Jaminaea rosea</name>
    <dbReference type="NCBI Taxonomy" id="1569628"/>
    <lineage>
        <taxon>Eukaryota</taxon>
        <taxon>Fungi</taxon>
        <taxon>Dikarya</taxon>
        <taxon>Basidiomycota</taxon>
        <taxon>Ustilaginomycotina</taxon>
        <taxon>Exobasidiomycetes</taxon>
        <taxon>Microstromatales</taxon>
        <taxon>Microstromatales incertae sedis</taxon>
        <taxon>Jaminaea</taxon>
    </lineage>
</organism>
<keyword evidence="9" id="KW-0812">Transmembrane</keyword>
<feature type="domain" description="Peptidase M13 N-terminal" evidence="11">
    <location>
        <begin position="95"/>
        <end position="209"/>
    </location>
</feature>
<evidence type="ECO:0000259" key="11">
    <source>
        <dbReference type="Pfam" id="PF05649"/>
    </source>
</evidence>
<feature type="region of interest" description="Disordered" evidence="8">
    <location>
        <begin position="221"/>
        <end position="270"/>
    </location>
</feature>
<dbReference type="InterPro" id="IPR018497">
    <property type="entry name" value="Peptidase_M13_C"/>
</dbReference>
<evidence type="ECO:0000256" key="3">
    <source>
        <dbReference type="ARBA" id="ARBA00022670"/>
    </source>
</evidence>
<feature type="compositionally biased region" description="Pro residues" evidence="8">
    <location>
        <begin position="230"/>
        <end position="265"/>
    </location>
</feature>
<reference evidence="12 13" key="1">
    <citation type="journal article" date="2018" name="Mol. Biol. Evol.">
        <title>Broad Genomic Sampling Reveals a Smut Pathogenic Ancestry of the Fungal Clade Ustilaginomycotina.</title>
        <authorList>
            <person name="Kijpornyongpan T."/>
            <person name="Mondo S.J."/>
            <person name="Barry K."/>
            <person name="Sandor L."/>
            <person name="Lee J."/>
            <person name="Lipzen A."/>
            <person name="Pangilinan J."/>
            <person name="LaButti K."/>
            <person name="Hainaut M."/>
            <person name="Henrissat B."/>
            <person name="Grigoriev I.V."/>
            <person name="Spatafora J.W."/>
            <person name="Aime M.C."/>
        </authorList>
    </citation>
    <scope>NUCLEOTIDE SEQUENCE [LARGE SCALE GENOMIC DNA]</scope>
    <source>
        <strain evidence="12 13">MCA 5214</strain>
    </source>
</reference>
<keyword evidence="9" id="KW-0472">Membrane</keyword>
<dbReference type="PRINTS" id="PR00786">
    <property type="entry name" value="NEPRILYSIN"/>
</dbReference>
<keyword evidence="13" id="KW-1185">Reference proteome</keyword>
<dbReference type="InterPro" id="IPR000718">
    <property type="entry name" value="Peptidase_M13"/>
</dbReference>
<feature type="transmembrane region" description="Helical" evidence="9">
    <location>
        <begin position="20"/>
        <end position="42"/>
    </location>
</feature>
<dbReference type="PROSITE" id="PS51885">
    <property type="entry name" value="NEPRILYSIN"/>
    <property type="match status" value="1"/>
</dbReference>
<evidence type="ECO:0000313" key="12">
    <source>
        <dbReference type="EMBL" id="PWN30821.1"/>
    </source>
</evidence>
<sequence>MTAALGPLAEPEKLNITERLLLAVAVIFLLLAAIFIGLFAGAQSRLNEGTRPGGPLPPHDGDGNHGGGDGQVCQSKDCVLTSAYILQSIDDTVSPCDDFYRFAVGSWLGAPEHQIPADAGSYGAGAAVTERNSRIIRDIIQKAPTKEEAEALHALGHLSDEEAADNANLAKLKTYYDSCVDTRAQDKAGAKPLMDIVNHIRSLLYPKHFNVEDAREPLFVAQGGHHTGPLPRPPGAPTPLPPGKTPGRAPQPHPPSREPGPPPSRGPRQQHLTNMIGWAHSRGIPALWDLVIDGDPIRDPTQGTIYLSPGGLGLPDKEYYEDKREIKFYRNVVAQALSAVADEDHHKHEDGTVTFRKSHKRLARAVVDLEREIARFTPDGDVLADPVATYNPVSVNKLEHYLDSVNWPDYFSSLMVRVPQKVIVTAPDTFKRMSELVSRTHDDVIEAYLIWTAVRTFGLDLGPNVPLRAPADALSRRAKGVAPDAKEDREKVCLGALDEALGFMAGRYFVRAAFPPAARDKAKSIIESIISAFKARLPELDWLDAETRKAAEVKADNVFVKVGWPDSPNTTDAAAIQRYYSNLDVKGGDYFGNQLRSSTLSTRRYVNQASRKLDPLRWDMTAQEVNAYFNPTENTIVFPAGILQPPYFDYRWPAYLQYGAFGVVSGHELSHSFDPTGRLYDEKGYLRDWWTNTTAKEFKKRQDCLEQQYGNLTLDDGAGHKLPLNPKLTIGEDVADAGGMAQSFRAWQTLLSSKDDSVNNQLLPGLEGYTREQLFFIAYAISYARNLRPEEALRRIRTDPHSPNPFRTNAVVRNFEPFYEAWGCAKGDAMFTPEEERCHIW</sequence>
<dbReference type="Gene3D" id="1.10.1380.10">
    <property type="entry name" value="Neutral endopeptidase , domain2"/>
    <property type="match status" value="1"/>
</dbReference>
<evidence type="ECO:0000256" key="8">
    <source>
        <dbReference type="SAM" id="MobiDB-lite"/>
    </source>
</evidence>
<dbReference type="GeneID" id="37027047"/>